<dbReference type="GO" id="GO:0006096">
    <property type="term" value="P:glycolytic process"/>
    <property type="evidence" value="ECO:0007669"/>
    <property type="project" value="UniProtKB-UniRule"/>
</dbReference>
<comment type="pathway">
    <text evidence="4 8">Carbohydrate degradation; glycolysis; pyruvate from D-glyceraldehyde 3-phosphate: step 3/5.</text>
</comment>
<evidence type="ECO:0000256" key="6">
    <source>
        <dbReference type="PIRSR" id="PIRSR613078-2"/>
    </source>
</evidence>
<evidence type="ECO:0000256" key="3">
    <source>
        <dbReference type="ARBA" id="ARBA00023235"/>
    </source>
</evidence>
<protein>
    <recommendedName>
        <fullName evidence="4 8">2,3-bisphosphoglycerate-dependent phosphoglycerate mutase</fullName>
        <shortName evidence="4">BPG-dependent PGAM</shortName>
        <shortName evidence="4">PGAM</shortName>
        <shortName evidence="4">Phosphoglyceromutase</shortName>
        <shortName evidence="4">dPGM</shortName>
        <ecNumber evidence="4 8">5.4.2.11</ecNumber>
    </recommendedName>
</protein>
<comment type="function">
    <text evidence="4 8">Catalyzes the interconversion of 2-phosphoglycerate and 3-phosphoglycerate.</text>
</comment>
<dbReference type="UniPathway" id="UPA00109">
    <property type="reaction ID" value="UER00186"/>
</dbReference>
<dbReference type="PROSITE" id="PS00175">
    <property type="entry name" value="PG_MUTASE"/>
    <property type="match status" value="1"/>
</dbReference>
<keyword evidence="4" id="KW-0312">Gluconeogenesis</keyword>
<dbReference type="EMBL" id="MFEN01000038">
    <property type="protein sequence ID" value="OGE83740.1"/>
    <property type="molecule type" value="Genomic_DNA"/>
</dbReference>
<evidence type="ECO:0000256" key="8">
    <source>
        <dbReference type="RuleBase" id="RU004512"/>
    </source>
</evidence>
<dbReference type="PIRSF" id="PIRSF000709">
    <property type="entry name" value="6PFK_2-Ptase"/>
    <property type="match status" value="1"/>
</dbReference>
<accession>A0A1F5P297</accession>
<feature type="binding site" evidence="4 6">
    <location>
        <begin position="39"/>
        <end position="40"/>
    </location>
    <ligand>
        <name>substrate</name>
    </ligand>
</feature>
<reference evidence="9 10" key="1">
    <citation type="journal article" date="2016" name="Nat. Commun.">
        <title>Thousands of microbial genomes shed light on interconnected biogeochemical processes in an aquifer system.</title>
        <authorList>
            <person name="Anantharaman K."/>
            <person name="Brown C.T."/>
            <person name="Hug L.A."/>
            <person name="Sharon I."/>
            <person name="Castelle C.J."/>
            <person name="Probst A.J."/>
            <person name="Thomas B.C."/>
            <person name="Singh A."/>
            <person name="Wilkins M.J."/>
            <person name="Karaoz U."/>
            <person name="Brodie E.L."/>
            <person name="Williams K.H."/>
            <person name="Hubbard S.S."/>
            <person name="Banfield J.F."/>
        </authorList>
    </citation>
    <scope>NUCLEOTIDE SEQUENCE [LARGE SCALE GENOMIC DNA]</scope>
</reference>
<feature type="binding site" evidence="4 6">
    <location>
        <begin position="128"/>
        <end position="129"/>
    </location>
    <ligand>
        <name>substrate</name>
    </ligand>
</feature>
<evidence type="ECO:0000256" key="1">
    <source>
        <dbReference type="ARBA" id="ARBA00006717"/>
    </source>
</evidence>
<dbReference type="SMART" id="SM00855">
    <property type="entry name" value="PGAM"/>
    <property type="match status" value="1"/>
</dbReference>
<comment type="caution">
    <text evidence="9">The sequence shown here is derived from an EMBL/GenBank/DDBJ whole genome shotgun (WGS) entry which is preliminary data.</text>
</comment>
<keyword evidence="2 4" id="KW-0324">Glycolysis</keyword>
<feature type="binding site" evidence="4 6">
    <location>
        <position position="76"/>
    </location>
    <ligand>
        <name>substrate</name>
    </ligand>
</feature>
<keyword evidence="3 4" id="KW-0413">Isomerase</keyword>
<comment type="catalytic activity">
    <reaction evidence="4 8">
        <text>(2R)-2-phosphoglycerate = (2R)-3-phosphoglycerate</text>
        <dbReference type="Rhea" id="RHEA:15901"/>
        <dbReference type="ChEBI" id="CHEBI:58272"/>
        <dbReference type="ChEBI" id="CHEBI:58289"/>
        <dbReference type="EC" id="5.4.2.11"/>
    </reaction>
</comment>
<dbReference type="HAMAP" id="MF_01039">
    <property type="entry name" value="PGAM_GpmA"/>
    <property type="match status" value="1"/>
</dbReference>
<feature type="binding site" evidence="4 6">
    <location>
        <begin position="172"/>
        <end position="173"/>
    </location>
    <ligand>
        <name>substrate</name>
    </ligand>
</feature>
<dbReference type="InterPro" id="IPR013078">
    <property type="entry name" value="His_Pase_superF_clade-1"/>
</dbReference>
<dbReference type="AlphaFoldDB" id="A0A1F5P297"/>
<dbReference type="NCBIfam" id="TIGR01258">
    <property type="entry name" value="pgm_1"/>
    <property type="match status" value="1"/>
</dbReference>
<dbReference type="SUPFAM" id="SSF53254">
    <property type="entry name" value="Phosphoglycerate mutase-like"/>
    <property type="match status" value="1"/>
</dbReference>
<evidence type="ECO:0000256" key="7">
    <source>
        <dbReference type="PIRSR" id="PIRSR613078-3"/>
    </source>
</evidence>
<evidence type="ECO:0000313" key="9">
    <source>
        <dbReference type="EMBL" id="OGE83740.1"/>
    </source>
</evidence>
<dbReference type="CDD" id="cd07067">
    <property type="entry name" value="HP_PGM_like"/>
    <property type="match status" value="1"/>
</dbReference>
<proteinExistence type="inferred from homology"/>
<dbReference type="InterPro" id="IPR005952">
    <property type="entry name" value="Phosphogly_mut1"/>
</dbReference>
<evidence type="ECO:0000256" key="2">
    <source>
        <dbReference type="ARBA" id="ARBA00023152"/>
    </source>
</evidence>
<dbReference type="Proteomes" id="UP000176339">
    <property type="component" value="Unassembled WGS sequence"/>
</dbReference>
<feature type="binding site" evidence="4 6">
    <location>
        <position position="112"/>
    </location>
    <ligand>
        <name>substrate</name>
    </ligand>
</feature>
<feature type="site" description="Transition state stabilizer" evidence="4 7">
    <location>
        <position position="171"/>
    </location>
</feature>
<dbReference type="PANTHER" id="PTHR11931">
    <property type="entry name" value="PHOSPHOGLYCERATE MUTASE"/>
    <property type="match status" value="1"/>
</dbReference>
<dbReference type="GO" id="GO:0006094">
    <property type="term" value="P:gluconeogenesis"/>
    <property type="evidence" value="ECO:0007669"/>
    <property type="project" value="UniProtKB-UniRule"/>
</dbReference>
<comment type="similarity">
    <text evidence="1 4">Belongs to the phosphoglycerate mutase family. BPG-dependent PGAM subfamily.</text>
</comment>
<dbReference type="Gene3D" id="3.40.50.1240">
    <property type="entry name" value="Phosphoglycerate mutase-like"/>
    <property type="match status" value="1"/>
</dbReference>
<dbReference type="EC" id="5.4.2.11" evidence="4 8"/>
<evidence type="ECO:0000256" key="5">
    <source>
        <dbReference type="PIRSR" id="PIRSR613078-1"/>
    </source>
</evidence>
<evidence type="ECO:0000313" key="10">
    <source>
        <dbReference type="Proteomes" id="UP000176339"/>
    </source>
</evidence>
<name>A0A1F5P297_9BACT</name>
<dbReference type="Pfam" id="PF00300">
    <property type="entry name" value="His_Phos_1"/>
    <property type="match status" value="1"/>
</dbReference>
<organism evidence="9 10">
    <name type="scientific">Candidatus Doudnabacteria bacterium RIFCSPHIGHO2_01_FULL_49_9</name>
    <dbReference type="NCBI Taxonomy" id="1817827"/>
    <lineage>
        <taxon>Bacteria</taxon>
        <taxon>Candidatus Doudnaibacteriota</taxon>
    </lineage>
</organism>
<dbReference type="GO" id="GO:0004619">
    <property type="term" value="F:phosphoglycerate mutase activity"/>
    <property type="evidence" value="ECO:0007669"/>
    <property type="project" value="UniProtKB-UniRule"/>
</dbReference>
<gene>
    <name evidence="4" type="primary">gpmA</name>
    <name evidence="9" type="ORF">A2846_04480</name>
</gene>
<dbReference type="InterPro" id="IPR001345">
    <property type="entry name" value="PG/BPGM_mutase_AS"/>
</dbReference>
<dbReference type="InterPro" id="IPR029033">
    <property type="entry name" value="His_PPase_superfam"/>
</dbReference>
<sequence length="206" mass="23272">MPTTPFRKIELGEIAESHHPVLVLVRHGQSQWNKENRFTGWIDVDLSEKGVDECTNAAEKLADISFQVGYTSKLLRAARSLELITGRIGIIPVVKSEALNERHYGDLQGMNKDEARERFGAEQIHRWRRGFADRPPNGESLEDTCMRTIPFFESEIVRDIELGRNVLVVAHGNSLRAIVMHLEGLSRESIIQVEIPTAAPICYTVK</sequence>
<evidence type="ECO:0000256" key="4">
    <source>
        <dbReference type="HAMAP-Rule" id="MF_01039"/>
    </source>
</evidence>
<feature type="active site" description="Tele-phosphohistidine intermediate" evidence="4 5">
    <location>
        <position position="27"/>
    </location>
</feature>
<feature type="binding site" evidence="4 6">
    <location>
        <begin position="101"/>
        <end position="104"/>
    </location>
    <ligand>
        <name>substrate</name>
    </ligand>
</feature>
<feature type="active site" description="Proton donor/acceptor" evidence="4 5">
    <location>
        <position position="101"/>
    </location>
</feature>
<feature type="binding site" evidence="4 6">
    <location>
        <begin position="26"/>
        <end position="33"/>
    </location>
    <ligand>
        <name>substrate</name>
    </ligand>
</feature>